<proteinExistence type="predicted"/>
<gene>
    <name evidence="1" type="ORF">SEMRO_1029_G233300.1</name>
</gene>
<sequence length="505" mass="56539">MDNGHDEDDYAVLPGPPMKRKTFPVIQAVGNDVYNTKERKFRDNSSFVGKLILADNVLFTRPPQMGKTTLLSLAELMLSDELGQDTPDGLLYYPPEYEKNKWGIVGEKHPNIRKEMQQAFQAYCSFFSNCKSASDGRCSIKVWATGITPVGLKLISNFNYIDLTFDDDFADAVGLLEADVKVMLKEAIPNASFDDSEEEAVLEKVKFQFNNLGFPGGSPLYHTGMMNRALQQLQKRVERGQDTACGWREWVENLDEQEVAEDLPSSAFHVIKRADASKLRAVVNSLVDRQAVTGYKVQETSITKMLEEGLDTAQYLTLLVHLGAVSVTREKDGEYIFRSTSEQYRKKHVSALNYILAESILDLLNLPSKEEMYKNGEKILANFLSALSQHRMQILIDWASSAKGNRILELQFQGKILEELHAEFSTINSARATQEDKVGSGRSDITIHGMGKIRCSVTNLCGGARTEKQFSAGGGICSGHERQRQQVRRSTVIELLEEVTTTPEL</sequence>
<evidence type="ECO:0000313" key="2">
    <source>
        <dbReference type="Proteomes" id="UP001153069"/>
    </source>
</evidence>
<keyword evidence="2" id="KW-1185">Reference proteome</keyword>
<name>A0A9N8EI58_9STRA</name>
<reference evidence="1" key="1">
    <citation type="submission" date="2020-06" db="EMBL/GenBank/DDBJ databases">
        <authorList>
            <consortium name="Plant Systems Biology data submission"/>
        </authorList>
    </citation>
    <scope>NUCLEOTIDE SEQUENCE</scope>
    <source>
        <strain evidence="1">D6</strain>
    </source>
</reference>
<dbReference type="EMBL" id="CAICTM010001027">
    <property type="protein sequence ID" value="CAB9519599.1"/>
    <property type="molecule type" value="Genomic_DNA"/>
</dbReference>
<dbReference type="Proteomes" id="UP001153069">
    <property type="component" value="Unassembled WGS sequence"/>
</dbReference>
<evidence type="ECO:0008006" key="3">
    <source>
        <dbReference type="Google" id="ProtNLM"/>
    </source>
</evidence>
<protein>
    <recommendedName>
        <fullName evidence="3">AAA-ATPase-like domain-containing protein</fullName>
    </recommendedName>
</protein>
<comment type="caution">
    <text evidence="1">The sequence shown here is derived from an EMBL/GenBank/DDBJ whole genome shotgun (WGS) entry which is preliminary data.</text>
</comment>
<evidence type="ECO:0000313" key="1">
    <source>
        <dbReference type="EMBL" id="CAB9519599.1"/>
    </source>
</evidence>
<accession>A0A9N8EI58</accession>
<dbReference type="AlphaFoldDB" id="A0A9N8EI58"/>
<organism evidence="1 2">
    <name type="scientific">Seminavis robusta</name>
    <dbReference type="NCBI Taxonomy" id="568900"/>
    <lineage>
        <taxon>Eukaryota</taxon>
        <taxon>Sar</taxon>
        <taxon>Stramenopiles</taxon>
        <taxon>Ochrophyta</taxon>
        <taxon>Bacillariophyta</taxon>
        <taxon>Bacillariophyceae</taxon>
        <taxon>Bacillariophycidae</taxon>
        <taxon>Naviculales</taxon>
        <taxon>Naviculaceae</taxon>
        <taxon>Seminavis</taxon>
    </lineage>
</organism>